<dbReference type="Proteomes" id="UP000094580">
    <property type="component" value="Unassembled WGS sequence"/>
</dbReference>
<dbReference type="Pfam" id="PF04892">
    <property type="entry name" value="VanZ"/>
    <property type="match status" value="1"/>
</dbReference>
<feature type="transmembrane region" description="Helical" evidence="1">
    <location>
        <begin position="101"/>
        <end position="118"/>
    </location>
</feature>
<feature type="transmembrane region" description="Helical" evidence="1">
    <location>
        <begin position="124"/>
        <end position="145"/>
    </location>
</feature>
<dbReference type="InterPro" id="IPR006976">
    <property type="entry name" value="VanZ-like"/>
</dbReference>
<dbReference type="InterPro" id="IPR053150">
    <property type="entry name" value="Teicoplanin_resist-assoc"/>
</dbReference>
<feature type="transmembrane region" description="Helical" evidence="1">
    <location>
        <begin position="33"/>
        <end position="56"/>
    </location>
</feature>
<keyword evidence="4" id="KW-1185">Reference proteome</keyword>
<feature type="transmembrane region" description="Helical" evidence="1">
    <location>
        <begin position="157"/>
        <end position="174"/>
    </location>
</feature>
<comment type="caution">
    <text evidence="3">The sequence shown here is derived from an EMBL/GenBank/DDBJ whole genome shotgun (WGS) entry which is preliminary data.</text>
</comment>
<proteinExistence type="predicted"/>
<evidence type="ECO:0000259" key="2">
    <source>
        <dbReference type="Pfam" id="PF04892"/>
    </source>
</evidence>
<feature type="domain" description="VanZ-like" evidence="2">
    <location>
        <begin position="39"/>
        <end position="172"/>
    </location>
</feature>
<keyword evidence="1" id="KW-0812">Transmembrane</keyword>
<keyword evidence="1" id="KW-1133">Transmembrane helix</keyword>
<protein>
    <recommendedName>
        <fullName evidence="2">VanZ-like domain-containing protein</fullName>
    </recommendedName>
</protein>
<reference evidence="3 4" key="1">
    <citation type="submission" date="2016-07" db="EMBL/GenBank/DDBJ databases">
        <authorList>
            <person name="Townsley L."/>
            <person name="Shank E.A."/>
        </authorList>
    </citation>
    <scope>NUCLEOTIDE SEQUENCE [LARGE SCALE GENOMIC DNA]</scope>
    <source>
        <strain evidence="3 4">CH01</strain>
    </source>
</reference>
<sequence length="191" mass="21889">MLNFLYPSIIISTFFILYFGYQFLKGSITILKLLYWMIFGIYFTSLINFTFFPFPYQKLLIQIMIEDRLGHTHNFIPFKSIIDTFSSGSILLVLKQVAGNVLLFIPLGFALPILFFNISNRNTIVIGFTLSLAIELIQASIGMFLGYNYRSCDIDDILLNTIGTIIGLAIYKTSSTYFKNFEEIIDKNLTS</sequence>
<name>A0ABX2ZUB5_9BACI</name>
<gene>
    <name evidence="3" type="ORF">BED47_17420</name>
</gene>
<evidence type="ECO:0000313" key="3">
    <source>
        <dbReference type="EMBL" id="ODG92959.1"/>
    </source>
</evidence>
<feature type="transmembrane region" description="Helical" evidence="1">
    <location>
        <begin position="6"/>
        <end position="24"/>
    </location>
</feature>
<organism evidence="3 4">
    <name type="scientific">Gottfriedia luciferensis</name>
    <dbReference type="NCBI Taxonomy" id="178774"/>
    <lineage>
        <taxon>Bacteria</taxon>
        <taxon>Bacillati</taxon>
        <taxon>Bacillota</taxon>
        <taxon>Bacilli</taxon>
        <taxon>Bacillales</taxon>
        <taxon>Bacillaceae</taxon>
        <taxon>Gottfriedia</taxon>
    </lineage>
</organism>
<dbReference type="PANTHER" id="PTHR36834:SF1">
    <property type="entry name" value="INTEGRAL MEMBRANE PROTEIN"/>
    <property type="match status" value="1"/>
</dbReference>
<evidence type="ECO:0000313" key="4">
    <source>
        <dbReference type="Proteomes" id="UP000094580"/>
    </source>
</evidence>
<dbReference type="EMBL" id="MDKC01000004">
    <property type="protein sequence ID" value="ODG92959.1"/>
    <property type="molecule type" value="Genomic_DNA"/>
</dbReference>
<accession>A0ABX2ZUB5</accession>
<dbReference type="PANTHER" id="PTHR36834">
    <property type="entry name" value="MEMBRANE PROTEIN-RELATED"/>
    <property type="match status" value="1"/>
</dbReference>
<evidence type="ECO:0000256" key="1">
    <source>
        <dbReference type="SAM" id="Phobius"/>
    </source>
</evidence>
<keyword evidence="1" id="KW-0472">Membrane</keyword>